<dbReference type="GO" id="GO:0006260">
    <property type="term" value="P:DNA replication"/>
    <property type="evidence" value="ECO:0007669"/>
    <property type="project" value="InterPro"/>
</dbReference>
<dbReference type="GO" id="GO:0006310">
    <property type="term" value="P:DNA recombination"/>
    <property type="evidence" value="ECO:0007669"/>
    <property type="project" value="InterPro"/>
</dbReference>
<comment type="similarity">
    <text evidence="2">Belongs to the replication factor A protein 3 family.</text>
</comment>
<protein>
    <recommendedName>
        <fullName evidence="6">Replication factor A protein 3</fullName>
    </recommendedName>
</protein>
<dbReference type="InterPro" id="IPR013970">
    <property type="entry name" value="Rfa2"/>
</dbReference>
<comment type="subcellular location">
    <subcellularLocation>
        <location evidence="1">Nucleus</location>
    </subcellularLocation>
</comment>
<accession>A0A5C3MIN9</accession>
<dbReference type="Pfam" id="PF08661">
    <property type="entry name" value="Rep_fac-A_3"/>
    <property type="match status" value="1"/>
</dbReference>
<proteinExistence type="inferred from homology"/>
<keyword evidence="3" id="KW-0539">Nucleus</keyword>
<evidence type="ECO:0000313" key="5">
    <source>
        <dbReference type="Proteomes" id="UP000305948"/>
    </source>
</evidence>
<evidence type="ECO:0000256" key="1">
    <source>
        <dbReference type="ARBA" id="ARBA00004123"/>
    </source>
</evidence>
<dbReference type="Proteomes" id="UP000305948">
    <property type="component" value="Unassembled WGS sequence"/>
</dbReference>
<organism evidence="4 5">
    <name type="scientific">Heliocybe sulcata</name>
    <dbReference type="NCBI Taxonomy" id="5364"/>
    <lineage>
        <taxon>Eukaryota</taxon>
        <taxon>Fungi</taxon>
        <taxon>Dikarya</taxon>
        <taxon>Basidiomycota</taxon>
        <taxon>Agaricomycotina</taxon>
        <taxon>Agaricomycetes</taxon>
        <taxon>Gloeophyllales</taxon>
        <taxon>Gloeophyllaceae</taxon>
        <taxon>Heliocybe</taxon>
    </lineage>
</organism>
<keyword evidence="5" id="KW-1185">Reference proteome</keyword>
<gene>
    <name evidence="4" type="ORF">OE88DRAFT_1740427</name>
</gene>
<evidence type="ECO:0000256" key="2">
    <source>
        <dbReference type="ARBA" id="ARBA00009761"/>
    </source>
</evidence>
<dbReference type="AlphaFoldDB" id="A0A5C3MIN9"/>
<evidence type="ECO:0008006" key="6">
    <source>
        <dbReference type="Google" id="ProtNLM"/>
    </source>
</evidence>
<sequence length="132" mass="14703">MDFVPGAEHAPPMPLMAPPGVRPHVNARHLDMYIGKPVTLTGEILTVEGTTVRALTPDKVEVTIHLRLLKEKPPIRSRCIEFHAVVVNKTTLDAWNYMDFGYTSDKDVAEFMGNALFLADMSQDPRFKGSVL</sequence>
<dbReference type="GO" id="GO:0031981">
    <property type="term" value="C:nuclear lumen"/>
    <property type="evidence" value="ECO:0007669"/>
    <property type="project" value="UniProtKB-ARBA"/>
</dbReference>
<reference evidence="4 5" key="1">
    <citation type="journal article" date="2019" name="Nat. Ecol. Evol.">
        <title>Megaphylogeny resolves global patterns of mushroom evolution.</title>
        <authorList>
            <person name="Varga T."/>
            <person name="Krizsan K."/>
            <person name="Foldi C."/>
            <person name="Dima B."/>
            <person name="Sanchez-Garcia M."/>
            <person name="Sanchez-Ramirez S."/>
            <person name="Szollosi G.J."/>
            <person name="Szarkandi J.G."/>
            <person name="Papp V."/>
            <person name="Albert L."/>
            <person name="Andreopoulos W."/>
            <person name="Angelini C."/>
            <person name="Antonin V."/>
            <person name="Barry K.W."/>
            <person name="Bougher N.L."/>
            <person name="Buchanan P."/>
            <person name="Buyck B."/>
            <person name="Bense V."/>
            <person name="Catcheside P."/>
            <person name="Chovatia M."/>
            <person name="Cooper J."/>
            <person name="Damon W."/>
            <person name="Desjardin D."/>
            <person name="Finy P."/>
            <person name="Geml J."/>
            <person name="Haridas S."/>
            <person name="Hughes K."/>
            <person name="Justo A."/>
            <person name="Karasinski D."/>
            <person name="Kautmanova I."/>
            <person name="Kiss B."/>
            <person name="Kocsube S."/>
            <person name="Kotiranta H."/>
            <person name="LaButti K.M."/>
            <person name="Lechner B.E."/>
            <person name="Liimatainen K."/>
            <person name="Lipzen A."/>
            <person name="Lukacs Z."/>
            <person name="Mihaltcheva S."/>
            <person name="Morgado L.N."/>
            <person name="Niskanen T."/>
            <person name="Noordeloos M.E."/>
            <person name="Ohm R.A."/>
            <person name="Ortiz-Santana B."/>
            <person name="Ovrebo C."/>
            <person name="Racz N."/>
            <person name="Riley R."/>
            <person name="Savchenko A."/>
            <person name="Shiryaev A."/>
            <person name="Soop K."/>
            <person name="Spirin V."/>
            <person name="Szebenyi C."/>
            <person name="Tomsovsky M."/>
            <person name="Tulloss R.E."/>
            <person name="Uehling J."/>
            <person name="Grigoriev I.V."/>
            <person name="Vagvolgyi C."/>
            <person name="Papp T."/>
            <person name="Martin F.M."/>
            <person name="Miettinen O."/>
            <person name="Hibbett D.S."/>
            <person name="Nagy L.G."/>
        </authorList>
    </citation>
    <scope>NUCLEOTIDE SEQUENCE [LARGE SCALE GENOMIC DNA]</scope>
    <source>
        <strain evidence="4 5">OMC1185</strain>
    </source>
</reference>
<dbReference type="EMBL" id="ML213548">
    <property type="protein sequence ID" value="TFK45272.1"/>
    <property type="molecule type" value="Genomic_DNA"/>
</dbReference>
<dbReference type="OrthoDB" id="188186at2759"/>
<dbReference type="Gene3D" id="2.40.50.140">
    <property type="entry name" value="Nucleic acid-binding proteins"/>
    <property type="match status" value="1"/>
</dbReference>
<evidence type="ECO:0000256" key="3">
    <source>
        <dbReference type="ARBA" id="ARBA00023242"/>
    </source>
</evidence>
<name>A0A5C3MIN9_9AGAM</name>
<evidence type="ECO:0000313" key="4">
    <source>
        <dbReference type="EMBL" id="TFK45272.1"/>
    </source>
</evidence>
<dbReference type="GO" id="GO:0006281">
    <property type="term" value="P:DNA repair"/>
    <property type="evidence" value="ECO:0007669"/>
    <property type="project" value="InterPro"/>
</dbReference>
<dbReference type="GO" id="GO:0003677">
    <property type="term" value="F:DNA binding"/>
    <property type="evidence" value="ECO:0007669"/>
    <property type="project" value="InterPro"/>
</dbReference>
<dbReference type="InterPro" id="IPR012340">
    <property type="entry name" value="NA-bd_OB-fold"/>
</dbReference>
<dbReference type="SUPFAM" id="SSF50249">
    <property type="entry name" value="Nucleic acid-binding proteins"/>
    <property type="match status" value="1"/>
</dbReference>